<feature type="compositionally biased region" description="Gly residues" evidence="4">
    <location>
        <begin position="633"/>
        <end position="651"/>
    </location>
</feature>
<feature type="transmembrane region" description="Helical" evidence="5">
    <location>
        <begin position="407"/>
        <end position="424"/>
    </location>
</feature>
<evidence type="ECO:0000259" key="6">
    <source>
        <dbReference type="PROSITE" id="PS50855"/>
    </source>
</evidence>
<feature type="transmembrane region" description="Helical" evidence="5">
    <location>
        <begin position="548"/>
        <end position="569"/>
    </location>
</feature>
<feature type="transmembrane region" description="Helical" evidence="5">
    <location>
        <begin position="200"/>
        <end position="222"/>
    </location>
</feature>
<feature type="transmembrane region" description="Helical" evidence="5">
    <location>
        <begin position="24"/>
        <end position="44"/>
    </location>
</feature>
<evidence type="ECO:0000256" key="5">
    <source>
        <dbReference type="SAM" id="Phobius"/>
    </source>
</evidence>
<feature type="transmembrane region" description="Helical" evidence="5">
    <location>
        <begin position="366"/>
        <end position="387"/>
    </location>
</feature>
<protein>
    <submittedName>
        <fullName evidence="7">Cytochrome c oxidase subunit 1</fullName>
        <ecNumber evidence="7">1.9.3.1</ecNumber>
    </submittedName>
</protein>
<feature type="compositionally biased region" description="Low complexity" evidence="4">
    <location>
        <begin position="623"/>
        <end position="632"/>
    </location>
</feature>
<dbReference type="Pfam" id="PF00115">
    <property type="entry name" value="COX1"/>
    <property type="match status" value="1"/>
</dbReference>
<keyword evidence="5" id="KW-1133">Transmembrane helix</keyword>
<proteinExistence type="predicted"/>
<dbReference type="PANTHER" id="PTHR10422">
    <property type="entry name" value="CYTOCHROME C OXIDASE SUBUNIT 1"/>
    <property type="match status" value="1"/>
</dbReference>
<dbReference type="InterPro" id="IPR036927">
    <property type="entry name" value="Cyt_c_oxase-like_su1_sf"/>
</dbReference>
<evidence type="ECO:0000256" key="3">
    <source>
        <dbReference type="ARBA" id="ARBA00025218"/>
    </source>
</evidence>
<dbReference type="PANTHER" id="PTHR10422:SF18">
    <property type="entry name" value="CYTOCHROME C OXIDASE SUBUNIT 1"/>
    <property type="match status" value="1"/>
</dbReference>
<feature type="region of interest" description="Disordered" evidence="4">
    <location>
        <begin position="617"/>
        <end position="651"/>
    </location>
</feature>
<feature type="transmembrane region" description="Helical" evidence="5">
    <location>
        <begin position="436"/>
        <end position="455"/>
    </location>
</feature>
<evidence type="ECO:0000313" key="8">
    <source>
        <dbReference type="Proteomes" id="UP000535511"/>
    </source>
</evidence>
<dbReference type="GO" id="GO:0016020">
    <property type="term" value="C:membrane"/>
    <property type="evidence" value="ECO:0007669"/>
    <property type="project" value="InterPro"/>
</dbReference>
<dbReference type="GO" id="GO:0004129">
    <property type="term" value="F:cytochrome-c oxidase activity"/>
    <property type="evidence" value="ECO:0007669"/>
    <property type="project" value="InterPro"/>
</dbReference>
<dbReference type="Proteomes" id="UP000535511">
    <property type="component" value="Unassembled WGS sequence"/>
</dbReference>
<feature type="transmembrane region" description="Helical" evidence="5">
    <location>
        <begin position="475"/>
        <end position="494"/>
    </location>
</feature>
<feature type="domain" description="Cytochrome oxidase subunit I profile" evidence="6">
    <location>
        <begin position="106"/>
        <end position="608"/>
    </location>
</feature>
<dbReference type="RefSeq" id="WP_179662934.1">
    <property type="nucleotide sequence ID" value="NZ_JACCBG010000001.1"/>
</dbReference>
<keyword evidence="8" id="KW-1185">Reference proteome</keyword>
<dbReference type="SUPFAM" id="SSF81442">
    <property type="entry name" value="Cytochrome c oxidase subunit I-like"/>
    <property type="match status" value="1"/>
</dbReference>
<feature type="transmembrane region" description="Helical" evidence="5">
    <location>
        <begin position="280"/>
        <end position="302"/>
    </location>
</feature>
<evidence type="ECO:0000256" key="2">
    <source>
        <dbReference type="ARBA" id="ARBA00022982"/>
    </source>
</evidence>
<reference evidence="7 8" key="1">
    <citation type="submission" date="2020-07" db="EMBL/GenBank/DDBJ databases">
        <title>Sequencing the genomes of 1000 actinobacteria strains.</title>
        <authorList>
            <person name="Klenk H.-P."/>
        </authorList>
    </citation>
    <scope>NUCLEOTIDE SEQUENCE [LARGE SCALE GENOMIC DNA]</scope>
    <source>
        <strain evidence="7 8">DSM 21350</strain>
    </source>
</reference>
<feature type="transmembrane region" description="Helical" evidence="5">
    <location>
        <begin position="506"/>
        <end position="528"/>
    </location>
</feature>
<dbReference type="InterPro" id="IPR023616">
    <property type="entry name" value="Cyt_c_oxase-like_su1_dom"/>
</dbReference>
<keyword evidence="5" id="KW-0812">Transmembrane</keyword>
<comment type="caution">
    <text evidence="7">The sequence shown here is derived from an EMBL/GenBank/DDBJ whole genome shotgun (WGS) entry which is preliminary data.</text>
</comment>
<feature type="transmembrane region" description="Helical" evidence="5">
    <location>
        <begin position="116"/>
        <end position="139"/>
    </location>
</feature>
<dbReference type="GO" id="GO:0022904">
    <property type="term" value="P:respiratory electron transport chain"/>
    <property type="evidence" value="ECO:0007669"/>
    <property type="project" value="TreeGrafter"/>
</dbReference>
<keyword evidence="5" id="KW-0472">Membrane</keyword>
<name>A0A7Y9E5E1_9ACTN</name>
<keyword evidence="1" id="KW-0679">Respiratory chain</keyword>
<dbReference type="GO" id="GO:0016491">
    <property type="term" value="F:oxidoreductase activity"/>
    <property type="evidence" value="ECO:0007669"/>
    <property type="project" value="UniProtKB-KW"/>
</dbReference>
<evidence type="ECO:0000256" key="4">
    <source>
        <dbReference type="SAM" id="MobiDB-lite"/>
    </source>
</evidence>
<dbReference type="GO" id="GO:0020037">
    <property type="term" value="F:heme binding"/>
    <property type="evidence" value="ECO:0007669"/>
    <property type="project" value="InterPro"/>
</dbReference>
<feature type="transmembrane region" description="Helical" evidence="5">
    <location>
        <begin position="64"/>
        <end position="85"/>
    </location>
</feature>
<sequence length="651" mass="69657">MTVADTYQTDPVTGGPDGGIMRRLNVGTGILGGVVLALAANLLADWLAGDAVHEVDVRATATMVGWAVGFMAGLGAFTGPVRWLLGRDLTHADELFLAGKDQGEGRYFRFTTDHKVVGIQYLVLTMVMLGAGGTMAMLIRTDLISPNSGFLGPQTYNSLVGLHGLTMILATIIMVTGPFGNFVVPLMIGARDMAFPRLNALSLWLLFAMLPVLYSAAFLGGIPMGWVGYTPIADQGPAGVDSYMVAILIFAVSTAVAGANITTTILTMRARGMTWTRTPIFVYGVLASVVLALPAFPMFMAAEILLLVDRLMGGGFYIPSLGGQPWLYQNLFWLMGHPEVYVILIPAVTALMELTAVFARKPLYSFRIAVLSIIAIVGLSVTVWAHHMFASGWAPDLNGPFMLTTELISIPTGGLFLVILGTLWRGRIWATFPMMCTYAMLWNFIIGGITGIYLSDVPLDYQLHGSMFVTAHFHYTLMGAGLTGAIGALAYWFPKMTGRMLGDTPGLVSFWLVQIGFNVTFLGMFMVGLEGQPRRVVHYGASLHTGNLISTIGAYFIGVGMLVLLYDVVASWRHGKPASMNPWGAKTLEWTVPNPIPLENFAVLPVVTEDAYGYGEPVRDAPARAPAPVAAGAGPGQGPGQGGGTGEEART</sequence>
<feature type="transmembrane region" description="Helical" evidence="5">
    <location>
        <begin position="242"/>
        <end position="268"/>
    </location>
</feature>
<dbReference type="GO" id="GO:0009060">
    <property type="term" value="P:aerobic respiration"/>
    <property type="evidence" value="ECO:0007669"/>
    <property type="project" value="InterPro"/>
</dbReference>
<comment type="function">
    <text evidence="3">Cytochrome c oxidase is the component of the respiratory chain that catalyzes the reduction of oxygen to water. Subunits 1-3 form the functional core of the enzyme complex. CO I is the catalytic subunit of the enzyme. Electrons originating in cytochrome c are transferred via the copper A center of subunit 2 and heme A of subunit 1 to the bimetallic center formed by heme A3 and copper B.</text>
</comment>
<keyword evidence="2" id="KW-0249">Electron transport</keyword>
<feature type="transmembrane region" description="Helical" evidence="5">
    <location>
        <begin position="340"/>
        <end position="359"/>
    </location>
</feature>
<evidence type="ECO:0000256" key="1">
    <source>
        <dbReference type="ARBA" id="ARBA00022660"/>
    </source>
</evidence>
<feature type="transmembrane region" description="Helical" evidence="5">
    <location>
        <begin position="159"/>
        <end position="188"/>
    </location>
</feature>
<gene>
    <name evidence="7" type="ORF">BJZ21_001229</name>
</gene>
<dbReference type="AlphaFoldDB" id="A0A7Y9E5E1"/>
<keyword evidence="7" id="KW-0560">Oxidoreductase</keyword>
<dbReference type="PROSITE" id="PS50855">
    <property type="entry name" value="COX1"/>
    <property type="match status" value="1"/>
</dbReference>
<dbReference type="EMBL" id="JACCBG010000001">
    <property type="protein sequence ID" value="NYD41146.1"/>
    <property type="molecule type" value="Genomic_DNA"/>
</dbReference>
<accession>A0A7Y9E5E1</accession>
<dbReference type="InterPro" id="IPR000883">
    <property type="entry name" value="Cyt_C_Oxase_1"/>
</dbReference>
<dbReference type="PRINTS" id="PR01165">
    <property type="entry name" value="CYCOXIDASEI"/>
</dbReference>
<dbReference type="Gene3D" id="1.20.210.10">
    <property type="entry name" value="Cytochrome c oxidase-like, subunit I domain"/>
    <property type="match status" value="1"/>
</dbReference>
<organism evidence="7 8">
    <name type="scientific">Nocardioides panaciterrulae</name>
    <dbReference type="NCBI Taxonomy" id="661492"/>
    <lineage>
        <taxon>Bacteria</taxon>
        <taxon>Bacillati</taxon>
        <taxon>Actinomycetota</taxon>
        <taxon>Actinomycetes</taxon>
        <taxon>Propionibacteriales</taxon>
        <taxon>Nocardioidaceae</taxon>
        <taxon>Nocardioides</taxon>
    </lineage>
</organism>
<dbReference type="GO" id="GO:0015990">
    <property type="term" value="P:electron transport coupled proton transport"/>
    <property type="evidence" value="ECO:0007669"/>
    <property type="project" value="TreeGrafter"/>
</dbReference>
<keyword evidence="1" id="KW-0813">Transport</keyword>
<evidence type="ECO:0000313" key="7">
    <source>
        <dbReference type="EMBL" id="NYD41146.1"/>
    </source>
</evidence>
<dbReference type="EC" id="1.9.3.1" evidence="7"/>